<reference evidence="1 2" key="1">
    <citation type="journal article" date="2021" name="Hortic Res">
        <title>Chromosome-scale assembly of the Dendrobium chrysotoxum genome enhances the understanding of orchid evolution.</title>
        <authorList>
            <person name="Zhang Y."/>
            <person name="Zhang G.Q."/>
            <person name="Zhang D."/>
            <person name="Liu X.D."/>
            <person name="Xu X.Y."/>
            <person name="Sun W.H."/>
            <person name="Yu X."/>
            <person name="Zhu X."/>
            <person name="Wang Z.W."/>
            <person name="Zhao X."/>
            <person name="Zhong W.Y."/>
            <person name="Chen H."/>
            <person name="Yin W.L."/>
            <person name="Huang T."/>
            <person name="Niu S.C."/>
            <person name="Liu Z.J."/>
        </authorList>
    </citation>
    <scope>NUCLEOTIDE SEQUENCE [LARGE SCALE GENOMIC DNA]</scope>
    <source>
        <strain evidence="1">Lindl</strain>
    </source>
</reference>
<evidence type="ECO:0000313" key="2">
    <source>
        <dbReference type="Proteomes" id="UP000775213"/>
    </source>
</evidence>
<accession>A0AAV7GTF5</accession>
<gene>
    <name evidence="1" type="ORF">IEQ34_011638</name>
</gene>
<sequence length="110" mass="12390">MGDNTSTKIPPFKGDRPVVQSEVLKKSQKVAKADDVVTTITGDFMIIFKKKFQFSNDLLIDILTTCGVSLSQLSYRAMSIIMRLIIFFRDCGVTLSLEYLSRMDRLISGM</sequence>
<dbReference type="Proteomes" id="UP000775213">
    <property type="component" value="Unassembled WGS sequence"/>
</dbReference>
<dbReference type="EMBL" id="JAGFBR010000011">
    <property type="protein sequence ID" value="KAH0458824.1"/>
    <property type="molecule type" value="Genomic_DNA"/>
</dbReference>
<name>A0AAV7GTF5_DENCH</name>
<keyword evidence="2" id="KW-1185">Reference proteome</keyword>
<evidence type="ECO:0000313" key="1">
    <source>
        <dbReference type="EMBL" id="KAH0458824.1"/>
    </source>
</evidence>
<organism evidence="1 2">
    <name type="scientific">Dendrobium chrysotoxum</name>
    <name type="common">Orchid</name>
    <dbReference type="NCBI Taxonomy" id="161865"/>
    <lineage>
        <taxon>Eukaryota</taxon>
        <taxon>Viridiplantae</taxon>
        <taxon>Streptophyta</taxon>
        <taxon>Embryophyta</taxon>
        <taxon>Tracheophyta</taxon>
        <taxon>Spermatophyta</taxon>
        <taxon>Magnoliopsida</taxon>
        <taxon>Liliopsida</taxon>
        <taxon>Asparagales</taxon>
        <taxon>Orchidaceae</taxon>
        <taxon>Epidendroideae</taxon>
        <taxon>Malaxideae</taxon>
        <taxon>Dendrobiinae</taxon>
        <taxon>Dendrobium</taxon>
    </lineage>
</organism>
<dbReference type="AlphaFoldDB" id="A0AAV7GTF5"/>
<protein>
    <submittedName>
        <fullName evidence="1">Uncharacterized protein</fullName>
    </submittedName>
</protein>
<proteinExistence type="predicted"/>
<comment type="caution">
    <text evidence="1">The sequence shown here is derived from an EMBL/GenBank/DDBJ whole genome shotgun (WGS) entry which is preliminary data.</text>
</comment>